<dbReference type="EMBL" id="QAPF01000170">
    <property type="protein sequence ID" value="TEA14223.1"/>
    <property type="molecule type" value="Genomic_DNA"/>
</dbReference>
<gene>
    <name evidence="2" type="ORF">C8034_v003731</name>
</gene>
<feature type="region of interest" description="Disordered" evidence="1">
    <location>
        <begin position="67"/>
        <end position="125"/>
    </location>
</feature>
<dbReference type="AlphaFoldDB" id="A0A4R8T9P3"/>
<name>A0A4R8T9P3_9PEZI</name>
<sequence>MFDVRPQRIRYNASVFYSVNTLPPPAGFAHVPSTRDVQAPLEENSVPCPGTRPPFVLVPNYLLTIHHAPRKEPAPGQEEQGRSNRDEEPISASISEGRATNGTGSHRTGGDGQAKQGRLTKVRIT</sequence>
<reference evidence="2 3" key="1">
    <citation type="submission" date="2018-11" db="EMBL/GenBank/DDBJ databases">
        <title>Genome sequence and assembly of Colletotrichum sidae.</title>
        <authorList>
            <person name="Gan P."/>
            <person name="Shirasu K."/>
        </authorList>
    </citation>
    <scope>NUCLEOTIDE SEQUENCE [LARGE SCALE GENOMIC DNA]</scope>
    <source>
        <strain evidence="2 3">CBS 518.97</strain>
    </source>
</reference>
<organism evidence="2 3">
    <name type="scientific">Colletotrichum sidae</name>
    <dbReference type="NCBI Taxonomy" id="1347389"/>
    <lineage>
        <taxon>Eukaryota</taxon>
        <taxon>Fungi</taxon>
        <taxon>Dikarya</taxon>
        <taxon>Ascomycota</taxon>
        <taxon>Pezizomycotina</taxon>
        <taxon>Sordariomycetes</taxon>
        <taxon>Hypocreomycetidae</taxon>
        <taxon>Glomerellales</taxon>
        <taxon>Glomerellaceae</taxon>
        <taxon>Colletotrichum</taxon>
        <taxon>Colletotrichum orbiculare species complex</taxon>
    </lineage>
</organism>
<proteinExistence type="predicted"/>
<protein>
    <submittedName>
        <fullName evidence="2">Uncharacterized protein</fullName>
    </submittedName>
</protein>
<comment type="caution">
    <text evidence="2">The sequence shown here is derived from an EMBL/GenBank/DDBJ whole genome shotgun (WGS) entry which is preliminary data.</text>
</comment>
<evidence type="ECO:0000256" key="1">
    <source>
        <dbReference type="SAM" id="MobiDB-lite"/>
    </source>
</evidence>
<evidence type="ECO:0000313" key="2">
    <source>
        <dbReference type="EMBL" id="TEA14223.1"/>
    </source>
</evidence>
<evidence type="ECO:0000313" key="3">
    <source>
        <dbReference type="Proteomes" id="UP000295604"/>
    </source>
</evidence>
<feature type="compositionally biased region" description="Polar residues" evidence="1">
    <location>
        <begin position="92"/>
        <end position="106"/>
    </location>
</feature>
<feature type="compositionally biased region" description="Basic and acidic residues" evidence="1">
    <location>
        <begin position="79"/>
        <end position="88"/>
    </location>
</feature>
<accession>A0A4R8T9P3</accession>
<dbReference type="Proteomes" id="UP000295604">
    <property type="component" value="Unassembled WGS sequence"/>
</dbReference>
<keyword evidence="3" id="KW-1185">Reference proteome</keyword>